<dbReference type="PANTHER" id="PTHR12802">
    <property type="entry name" value="SWI/SNF COMPLEX-RELATED"/>
    <property type="match status" value="1"/>
</dbReference>
<evidence type="ECO:0000259" key="12">
    <source>
        <dbReference type="PROSITE" id="PS51293"/>
    </source>
</evidence>
<keyword evidence="4" id="KW-0862">Zinc</keyword>
<keyword evidence="9" id="KW-0539">Nucleus</keyword>
<dbReference type="CDD" id="cd00167">
    <property type="entry name" value="SANT"/>
    <property type="match status" value="1"/>
</dbReference>
<dbReference type="InterPro" id="IPR017884">
    <property type="entry name" value="SANT_dom"/>
</dbReference>
<evidence type="ECO:0000256" key="7">
    <source>
        <dbReference type="ARBA" id="ARBA00023125"/>
    </source>
</evidence>
<accession>A0AAV2Z4B1</accession>
<gene>
    <name evidence="14" type="ORF">N0F65_006109</name>
</gene>
<dbReference type="InterPro" id="IPR001005">
    <property type="entry name" value="SANT/Myb"/>
</dbReference>
<dbReference type="GO" id="GO:0046872">
    <property type="term" value="F:metal ion binding"/>
    <property type="evidence" value="ECO:0007669"/>
    <property type="project" value="UniProtKB-KW"/>
</dbReference>
<keyword evidence="1" id="KW-0645">Protease</keyword>
<feature type="compositionally biased region" description="Polar residues" evidence="10">
    <location>
        <begin position="159"/>
        <end position="171"/>
    </location>
</feature>
<dbReference type="InterPro" id="IPR006447">
    <property type="entry name" value="Myb_dom_plants"/>
</dbReference>
<reference evidence="14" key="1">
    <citation type="submission" date="2022-11" db="EMBL/GenBank/DDBJ databases">
        <authorList>
            <person name="Morgan W.R."/>
            <person name="Tartar A."/>
        </authorList>
    </citation>
    <scope>NUCLEOTIDE SEQUENCE</scope>
    <source>
        <strain evidence="14">ARSEF 373</strain>
    </source>
</reference>
<dbReference type="PROSITE" id="PS51293">
    <property type="entry name" value="SANT"/>
    <property type="match status" value="1"/>
</dbReference>
<dbReference type="AlphaFoldDB" id="A0AAV2Z4B1"/>
<evidence type="ECO:0000256" key="9">
    <source>
        <dbReference type="ARBA" id="ARBA00023242"/>
    </source>
</evidence>
<keyword evidence="2" id="KW-0479">Metal-binding</keyword>
<evidence type="ECO:0000256" key="6">
    <source>
        <dbReference type="ARBA" id="ARBA00023049"/>
    </source>
</evidence>
<dbReference type="PROSITE" id="PS50090">
    <property type="entry name" value="MYB_LIKE"/>
    <property type="match status" value="1"/>
</dbReference>
<dbReference type="EMBL" id="DAKRPA010000056">
    <property type="protein sequence ID" value="DBA00909.1"/>
    <property type="molecule type" value="Genomic_DNA"/>
</dbReference>
<keyword evidence="5" id="KW-0805">Transcription regulation</keyword>
<dbReference type="SUPFAM" id="SSF46689">
    <property type="entry name" value="Homeodomain-like"/>
    <property type="match status" value="1"/>
</dbReference>
<evidence type="ECO:0000313" key="14">
    <source>
        <dbReference type="EMBL" id="DBA00909.1"/>
    </source>
</evidence>
<feature type="compositionally biased region" description="Polar residues" evidence="10">
    <location>
        <begin position="207"/>
        <end position="217"/>
    </location>
</feature>
<dbReference type="Proteomes" id="UP001146120">
    <property type="component" value="Unassembled WGS sequence"/>
</dbReference>
<dbReference type="GO" id="GO:0006508">
    <property type="term" value="P:proteolysis"/>
    <property type="evidence" value="ECO:0007669"/>
    <property type="project" value="UniProtKB-KW"/>
</dbReference>
<evidence type="ECO:0000259" key="11">
    <source>
        <dbReference type="PROSITE" id="PS50090"/>
    </source>
</evidence>
<dbReference type="PANTHER" id="PTHR12802:SF173">
    <property type="entry name" value="MYB-LIKE PROTEIN K"/>
    <property type="match status" value="1"/>
</dbReference>
<comment type="caution">
    <text evidence="14">The sequence shown here is derived from an EMBL/GenBank/DDBJ whole genome shotgun (WGS) entry which is preliminary data.</text>
</comment>
<sequence>MASPIHAPKPADLLERVNATSPAITALASSLAPQSVSPMAPSTSNINLSMAMGVGGMPKGKSTTKTHTGMNGGRWTEQEHQSFLAGLRLYGREWKKVASKIKTRTSAQIRSHAQKYFAKLARDEETREGSSGSNTPNSYGYFSDGGSSAVNSGDEGADTDSSLSVRTSQRPMGSKKDVTVLPYPSDINSFKHKGFGKKRSRSPPPGHTSSSYTSTTPIKPAGGYQHMPFKHRKLSPEAQEVDLLPSQEELLEKVSPNIRQRLSSLIDAEICALQVLSCYALLQRQDHRQHQPSHQPIKPQRSVLPNGAGASVFQTNGGMKMSMLATNRLASTSSIC</sequence>
<reference evidence="14" key="2">
    <citation type="journal article" date="2023" name="Microbiol Resour">
        <title>Decontamination and Annotation of the Draft Genome Sequence of the Oomycete Lagenidium giganteum ARSEF 373.</title>
        <authorList>
            <person name="Morgan W.R."/>
            <person name="Tartar A."/>
        </authorList>
    </citation>
    <scope>NUCLEOTIDE SEQUENCE</scope>
    <source>
        <strain evidence="14">ARSEF 373</strain>
    </source>
</reference>
<dbReference type="Pfam" id="PF00249">
    <property type="entry name" value="Myb_DNA-binding"/>
    <property type="match status" value="1"/>
</dbReference>
<name>A0AAV2Z4B1_9STRA</name>
<evidence type="ECO:0000256" key="2">
    <source>
        <dbReference type="ARBA" id="ARBA00022723"/>
    </source>
</evidence>
<keyword evidence="6" id="KW-0482">Metalloprotease</keyword>
<evidence type="ECO:0000313" key="15">
    <source>
        <dbReference type="Proteomes" id="UP001146120"/>
    </source>
</evidence>
<feature type="domain" description="Myb-like" evidence="11">
    <location>
        <begin position="67"/>
        <end position="117"/>
    </location>
</feature>
<organism evidence="14 15">
    <name type="scientific">Lagenidium giganteum</name>
    <dbReference type="NCBI Taxonomy" id="4803"/>
    <lineage>
        <taxon>Eukaryota</taxon>
        <taxon>Sar</taxon>
        <taxon>Stramenopiles</taxon>
        <taxon>Oomycota</taxon>
        <taxon>Peronosporomycetes</taxon>
        <taxon>Pythiales</taxon>
        <taxon>Pythiaceae</taxon>
    </lineage>
</organism>
<feature type="domain" description="SANT" evidence="12">
    <location>
        <begin position="74"/>
        <end position="113"/>
    </location>
</feature>
<dbReference type="GO" id="GO:0003677">
    <property type="term" value="F:DNA binding"/>
    <property type="evidence" value="ECO:0007669"/>
    <property type="project" value="UniProtKB-KW"/>
</dbReference>
<evidence type="ECO:0000259" key="13">
    <source>
        <dbReference type="PROSITE" id="PS51294"/>
    </source>
</evidence>
<dbReference type="SMART" id="SM00717">
    <property type="entry name" value="SANT"/>
    <property type="match status" value="1"/>
</dbReference>
<dbReference type="FunFam" id="1.10.10.60:FF:000151">
    <property type="entry name" value="histone H2A deubiquitinase MYSM1 isoform X2"/>
    <property type="match status" value="1"/>
</dbReference>
<evidence type="ECO:0000256" key="5">
    <source>
        <dbReference type="ARBA" id="ARBA00023015"/>
    </source>
</evidence>
<feature type="compositionally biased region" description="Basic residues" evidence="10">
    <location>
        <begin position="190"/>
        <end position="201"/>
    </location>
</feature>
<evidence type="ECO:0000256" key="3">
    <source>
        <dbReference type="ARBA" id="ARBA00022801"/>
    </source>
</evidence>
<feature type="compositionally biased region" description="Polar residues" evidence="10">
    <location>
        <begin position="129"/>
        <end position="151"/>
    </location>
</feature>
<dbReference type="NCBIfam" id="TIGR01557">
    <property type="entry name" value="myb_SHAQKYF"/>
    <property type="match status" value="1"/>
</dbReference>
<feature type="region of interest" description="Disordered" evidence="10">
    <location>
        <begin position="121"/>
        <end position="223"/>
    </location>
</feature>
<dbReference type="InterPro" id="IPR009057">
    <property type="entry name" value="Homeodomain-like_sf"/>
</dbReference>
<proteinExistence type="predicted"/>
<keyword evidence="8" id="KW-0804">Transcription</keyword>
<dbReference type="PROSITE" id="PS51294">
    <property type="entry name" value="HTH_MYB"/>
    <property type="match status" value="1"/>
</dbReference>
<dbReference type="GO" id="GO:0008237">
    <property type="term" value="F:metallopeptidase activity"/>
    <property type="evidence" value="ECO:0007669"/>
    <property type="project" value="UniProtKB-KW"/>
</dbReference>
<keyword evidence="7" id="KW-0238">DNA-binding</keyword>
<keyword evidence="3" id="KW-0378">Hydrolase</keyword>
<evidence type="ECO:0000256" key="8">
    <source>
        <dbReference type="ARBA" id="ARBA00023163"/>
    </source>
</evidence>
<dbReference type="Gene3D" id="1.10.10.60">
    <property type="entry name" value="Homeodomain-like"/>
    <property type="match status" value="1"/>
</dbReference>
<keyword evidence="15" id="KW-1185">Reference proteome</keyword>
<evidence type="ECO:0000256" key="10">
    <source>
        <dbReference type="SAM" id="MobiDB-lite"/>
    </source>
</evidence>
<dbReference type="InterPro" id="IPR017930">
    <property type="entry name" value="Myb_dom"/>
</dbReference>
<evidence type="ECO:0000256" key="4">
    <source>
        <dbReference type="ARBA" id="ARBA00022833"/>
    </source>
</evidence>
<evidence type="ECO:0000256" key="1">
    <source>
        <dbReference type="ARBA" id="ARBA00022670"/>
    </source>
</evidence>
<feature type="domain" description="HTH myb-type" evidence="13">
    <location>
        <begin position="71"/>
        <end position="121"/>
    </location>
</feature>
<protein>
    <submittedName>
        <fullName evidence="14">Uncharacterized protein</fullName>
    </submittedName>
</protein>